<sequence length="104" mass="11811">MSNTTGRILCLLGFLLFIHASYSTYEHLSYLKAVEKVERDLPIDITIETLVSVAVFSLGIVLVANPLKEILMKTEMAKQTIDKIDARPSFMTFNHRGRIVRRSI</sequence>
<evidence type="ECO:0000256" key="3">
    <source>
        <dbReference type="ARBA" id="ARBA00011276"/>
    </source>
</evidence>
<reference evidence="10" key="1">
    <citation type="submission" date="2021-06" db="EMBL/GenBank/DDBJ databases">
        <authorList>
            <person name="Kallberg Y."/>
            <person name="Tangrot J."/>
            <person name="Rosling A."/>
        </authorList>
    </citation>
    <scope>NUCLEOTIDE SEQUENCE</scope>
    <source>
        <strain evidence="10">FL130A</strain>
    </source>
</reference>
<evidence type="ECO:0000256" key="5">
    <source>
        <dbReference type="ARBA" id="ARBA00022824"/>
    </source>
</evidence>
<evidence type="ECO:0000256" key="6">
    <source>
        <dbReference type="ARBA" id="ARBA00022989"/>
    </source>
</evidence>
<feature type="signal peptide" evidence="9">
    <location>
        <begin position="1"/>
        <end position="23"/>
    </location>
</feature>
<keyword evidence="7 8" id="KW-0472">Membrane</keyword>
<evidence type="ECO:0000256" key="1">
    <source>
        <dbReference type="ARBA" id="ARBA00004477"/>
    </source>
</evidence>
<accession>A0A9N8ZKU5</accession>
<name>A0A9N8ZKU5_9GLOM</name>
<evidence type="ECO:0000256" key="2">
    <source>
        <dbReference type="ARBA" id="ARBA00006109"/>
    </source>
</evidence>
<comment type="subunit">
    <text evidence="3">Component of the ER membrane protein complex (EMC).</text>
</comment>
<dbReference type="PANTHER" id="PTHR21181:SF7">
    <property type="entry name" value="ER MEMBRANE PROTEIN COMPLEX SUBUNIT 5"/>
    <property type="match status" value="1"/>
</dbReference>
<comment type="subcellular location">
    <subcellularLocation>
        <location evidence="1">Endoplasmic reticulum membrane</location>
        <topology evidence="1">Multi-pass membrane protein</topology>
    </subcellularLocation>
</comment>
<comment type="similarity">
    <text evidence="2">Belongs to the membrane magnesium transporter (TC 1.A.67) family.</text>
</comment>
<keyword evidence="6 8" id="KW-1133">Transmembrane helix</keyword>
<dbReference type="GO" id="GO:0005794">
    <property type="term" value="C:Golgi apparatus"/>
    <property type="evidence" value="ECO:0007669"/>
    <property type="project" value="TreeGrafter"/>
</dbReference>
<keyword evidence="4 8" id="KW-0812">Transmembrane</keyword>
<comment type="caution">
    <text evidence="10">The sequence shown here is derived from an EMBL/GenBank/DDBJ whole genome shotgun (WGS) entry which is preliminary data.</text>
</comment>
<keyword evidence="11" id="KW-1185">Reference proteome</keyword>
<protein>
    <submittedName>
        <fullName evidence="10">7238_t:CDS:1</fullName>
    </submittedName>
</protein>
<proteinExistence type="inferred from homology"/>
<dbReference type="Proteomes" id="UP000789508">
    <property type="component" value="Unassembled WGS sequence"/>
</dbReference>
<evidence type="ECO:0000313" key="10">
    <source>
        <dbReference type="EMBL" id="CAG8498886.1"/>
    </source>
</evidence>
<evidence type="ECO:0000313" key="11">
    <source>
        <dbReference type="Proteomes" id="UP000789508"/>
    </source>
</evidence>
<dbReference type="Pfam" id="PF10270">
    <property type="entry name" value="MMgT"/>
    <property type="match status" value="1"/>
</dbReference>
<dbReference type="OrthoDB" id="44756at2759"/>
<dbReference type="GO" id="GO:0005769">
    <property type="term" value="C:early endosome"/>
    <property type="evidence" value="ECO:0007669"/>
    <property type="project" value="TreeGrafter"/>
</dbReference>
<dbReference type="PANTHER" id="PTHR21181">
    <property type="match status" value="1"/>
</dbReference>
<keyword evidence="9" id="KW-0732">Signal</keyword>
<feature type="transmembrane region" description="Helical" evidence="8">
    <location>
        <begin position="47"/>
        <end position="67"/>
    </location>
</feature>
<evidence type="ECO:0000256" key="8">
    <source>
        <dbReference type="SAM" id="Phobius"/>
    </source>
</evidence>
<dbReference type="GO" id="GO:0005886">
    <property type="term" value="C:plasma membrane"/>
    <property type="evidence" value="ECO:0007669"/>
    <property type="project" value="TreeGrafter"/>
</dbReference>
<keyword evidence="5" id="KW-0256">Endoplasmic reticulum</keyword>
<dbReference type="GO" id="GO:0022890">
    <property type="term" value="F:inorganic cation transmembrane transporter activity"/>
    <property type="evidence" value="ECO:0007669"/>
    <property type="project" value="TreeGrafter"/>
</dbReference>
<evidence type="ECO:0000256" key="7">
    <source>
        <dbReference type="ARBA" id="ARBA00023136"/>
    </source>
</evidence>
<dbReference type="InterPro" id="IPR018937">
    <property type="entry name" value="MMgT"/>
</dbReference>
<dbReference type="EMBL" id="CAJVPS010000620">
    <property type="protein sequence ID" value="CAG8498886.1"/>
    <property type="molecule type" value="Genomic_DNA"/>
</dbReference>
<evidence type="ECO:0000256" key="4">
    <source>
        <dbReference type="ARBA" id="ARBA00022692"/>
    </source>
</evidence>
<dbReference type="GO" id="GO:0072546">
    <property type="term" value="C:EMC complex"/>
    <property type="evidence" value="ECO:0007669"/>
    <property type="project" value="TreeGrafter"/>
</dbReference>
<gene>
    <name evidence="10" type="ORF">ALEPTO_LOCUS3382</name>
</gene>
<evidence type="ECO:0000256" key="9">
    <source>
        <dbReference type="SAM" id="SignalP"/>
    </source>
</evidence>
<feature type="chain" id="PRO_5040305598" evidence="9">
    <location>
        <begin position="24"/>
        <end position="104"/>
    </location>
</feature>
<dbReference type="AlphaFoldDB" id="A0A9N8ZKU5"/>
<organism evidence="10 11">
    <name type="scientific">Ambispora leptoticha</name>
    <dbReference type="NCBI Taxonomy" id="144679"/>
    <lineage>
        <taxon>Eukaryota</taxon>
        <taxon>Fungi</taxon>
        <taxon>Fungi incertae sedis</taxon>
        <taxon>Mucoromycota</taxon>
        <taxon>Glomeromycotina</taxon>
        <taxon>Glomeromycetes</taxon>
        <taxon>Archaeosporales</taxon>
        <taxon>Ambisporaceae</taxon>
        <taxon>Ambispora</taxon>
    </lineage>
</organism>